<accession>W6MSN4</accession>
<dbReference type="PANTHER" id="PTHR13018">
    <property type="entry name" value="PROBABLE MEMBRANE PROTEIN DUF221-RELATED"/>
    <property type="match status" value="1"/>
</dbReference>
<evidence type="ECO:0000256" key="4">
    <source>
        <dbReference type="ARBA" id="ARBA00022692"/>
    </source>
</evidence>
<feature type="domain" description="CSC1/OSCA1-like 7TM region" evidence="8">
    <location>
        <begin position="397"/>
        <end position="667"/>
    </location>
</feature>
<feature type="transmembrane region" description="Helical" evidence="7">
    <location>
        <begin position="489"/>
        <end position="512"/>
    </location>
</feature>
<feature type="transmembrane region" description="Helical" evidence="7">
    <location>
        <begin position="582"/>
        <end position="604"/>
    </location>
</feature>
<evidence type="ECO:0000256" key="5">
    <source>
        <dbReference type="ARBA" id="ARBA00022989"/>
    </source>
</evidence>
<keyword evidence="5 7" id="KW-1133">Transmembrane helix</keyword>
<feature type="domain" description="CSC1/OSCA1-like N-terminal transmembrane" evidence="9">
    <location>
        <begin position="15"/>
        <end position="168"/>
    </location>
</feature>
<evidence type="ECO:0000256" key="6">
    <source>
        <dbReference type="ARBA" id="ARBA00023136"/>
    </source>
</evidence>
<comment type="similarity">
    <text evidence="2">Belongs to the CSC1 (TC 1.A.17) family.</text>
</comment>
<dbReference type="RefSeq" id="XP_022461804.1">
    <property type="nucleotide sequence ID" value="XM_022602785.1"/>
</dbReference>
<feature type="transmembrane region" description="Helical" evidence="7">
    <location>
        <begin position="144"/>
        <end position="166"/>
    </location>
</feature>
<feature type="transmembrane region" description="Helical" evidence="7">
    <location>
        <begin position="396"/>
        <end position="415"/>
    </location>
</feature>
<dbReference type="GeneID" id="34523192"/>
<dbReference type="InterPro" id="IPR027815">
    <property type="entry name" value="CSC1/OSCA1-like_cyt"/>
</dbReference>
<dbReference type="InterPro" id="IPR003864">
    <property type="entry name" value="CSC1/OSCA1-like_7TM"/>
</dbReference>
<keyword evidence="3" id="KW-0813">Transport</keyword>
<evidence type="ECO:0008006" key="13">
    <source>
        <dbReference type="Google" id="ProtNLM"/>
    </source>
</evidence>
<dbReference type="Pfam" id="PF02714">
    <property type="entry name" value="RSN1_7TM"/>
    <property type="match status" value="1"/>
</dbReference>
<dbReference type="AlphaFoldDB" id="W6MSN4"/>
<keyword evidence="4 7" id="KW-0812">Transmembrane</keyword>
<feature type="transmembrane region" description="Helical" evidence="7">
    <location>
        <begin position="94"/>
        <end position="116"/>
    </location>
</feature>
<feature type="transmembrane region" description="Helical" evidence="7">
    <location>
        <begin position="449"/>
        <end position="468"/>
    </location>
</feature>
<dbReference type="EMBL" id="HG793131">
    <property type="protein sequence ID" value="CDK29821.1"/>
    <property type="molecule type" value="Genomic_DNA"/>
</dbReference>
<keyword evidence="6 7" id="KW-0472">Membrane</keyword>
<reference evidence="11" key="1">
    <citation type="submission" date="2013-12" db="EMBL/GenBank/DDBJ databases">
        <authorList>
            <person name="Genoscope - CEA"/>
        </authorList>
    </citation>
    <scope>NUCLEOTIDE SEQUENCE</scope>
    <source>
        <strain evidence="11">CBS 1993</strain>
    </source>
</reference>
<comment type="subcellular location">
    <subcellularLocation>
        <location evidence="1">Membrane</location>
        <topology evidence="1">Multi-pass membrane protein</topology>
    </subcellularLocation>
</comment>
<evidence type="ECO:0000259" key="10">
    <source>
        <dbReference type="Pfam" id="PF14703"/>
    </source>
</evidence>
<dbReference type="Proteomes" id="UP000019384">
    <property type="component" value="Unassembled WGS sequence"/>
</dbReference>
<dbReference type="STRING" id="1382522.W6MSN4"/>
<dbReference type="HOGENOM" id="CLU_002458_0_2_1"/>
<evidence type="ECO:0000256" key="7">
    <source>
        <dbReference type="SAM" id="Phobius"/>
    </source>
</evidence>
<dbReference type="Pfam" id="PF13967">
    <property type="entry name" value="RSN1_TM"/>
    <property type="match status" value="1"/>
</dbReference>
<protein>
    <recommendedName>
        <fullName evidence="13">DUF221-domain-containing protein</fullName>
    </recommendedName>
</protein>
<dbReference type="OrthoDB" id="1689567at2759"/>
<proteinExistence type="inferred from homology"/>
<dbReference type="InterPro" id="IPR032880">
    <property type="entry name" value="CSC1/OSCA1-like_N"/>
</dbReference>
<feature type="transmembrane region" description="Helical" evidence="7">
    <location>
        <begin position="647"/>
        <end position="667"/>
    </location>
</feature>
<dbReference type="PANTHER" id="PTHR13018:SF5">
    <property type="entry name" value="RE44586P"/>
    <property type="match status" value="1"/>
</dbReference>
<dbReference type="GO" id="GO:0005227">
    <property type="term" value="F:calcium-activated cation channel activity"/>
    <property type="evidence" value="ECO:0007669"/>
    <property type="project" value="InterPro"/>
</dbReference>
<name>W6MSN4_9ASCO</name>
<keyword evidence="12" id="KW-1185">Reference proteome</keyword>
<dbReference type="Pfam" id="PF14703">
    <property type="entry name" value="PHM7_cyt"/>
    <property type="match status" value="1"/>
</dbReference>
<gene>
    <name evidence="11" type="ORF">KUCA_T00005815001</name>
</gene>
<feature type="transmembrane region" description="Helical" evidence="7">
    <location>
        <begin position="17"/>
        <end position="40"/>
    </location>
</feature>
<evidence type="ECO:0000313" key="12">
    <source>
        <dbReference type="Proteomes" id="UP000019384"/>
    </source>
</evidence>
<evidence type="ECO:0000256" key="2">
    <source>
        <dbReference type="ARBA" id="ARBA00007779"/>
    </source>
</evidence>
<sequence length="832" mass="95479">MSEDNDPLYQPQTVFRAQLYFCTVLGLLIFFLFCFVRYRFPLVYGIRSYRNKRIRPLPDNLFGWIRVLYLITDDEILQLAGLDSYVFLRFFKMCIIMLATLALFALGILSPIRYLLTGSFDKDYPEWVVQSRIWDTLNKKEDPFAYLLVCTIFTYVFTGLVYYFLFKETTRVIRTRQRCLGNQKSLTDRTILISNIPSRLNNDAALRAHVEALGVGTVESITIVRDYSALEAAFEERAELVRKLELGYSQYYGLDIRILRKNEVPSTTLRASGDSVVLSGGIDRGTEILGPVPSKKRPTTRLGGLFSTQVDVLDYYAHKLVQIDAEILELKQRDDFKLVNDAFVTLDSVSDAQMAAQAVLSPNVFQLITRLAPAPRDVNWSHFLLSAKEKFVRTNAIELTCLVFSALLIIPIRYITPLLNVESIRKMWPDFGDYLIKHELLRTLVTGLLPTYLFTLINVVLPYIISFLSNLQGLVSKGDAELGIIRKNFLYIFFNLFLVFTLFGTFASYKALLSDTTKIAPVLAASIKRLSLFYVDLIILQGLTMFPFKLLQVGDIFLVFWQYVMCFRWQTPRDYRDLFYKPAIFEVGLILPQHILIFIITLIYSVISTKIVTSGLAYFVIGFYTYKYQLVYSMVHIRHSTGKAWPIIFKRVCLGVVFFHLTMLGTLALERAYILAILVVPLLPTTIMALVFFDRNYLPLLYYIALDAIKTSGESVEAHDFDDTAVEDSVVYLHTPTPSLAPEQQPLLERSLRKRRSTIDEEREEFQNYTHPCLADQMDGPWIGFVGDYIDTVQYYIAVEHGSESEIDQLDQGAEPITSVIIRKKTTTVEYD</sequence>
<dbReference type="InterPro" id="IPR045122">
    <property type="entry name" value="Csc1-like"/>
</dbReference>
<reference evidence="11" key="2">
    <citation type="submission" date="2014-02" db="EMBL/GenBank/DDBJ databases">
        <title>Complete DNA sequence of /Kuraishia capsulata/ illustrates novel genomic features among budding yeasts (/Saccharomycotina/).</title>
        <authorList>
            <person name="Morales L."/>
            <person name="Noel B."/>
            <person name="Porcel B."/>
            <person name="Marcet-Houben M."/>
            <person name="Hullo M-F."/>
            <person name="Sacerdot C."/>
            <person name="Tekaia F."/>
            <person name="Leh-Louis V."/>
            <person name="Despons L."/>
            <person name="Khanna V."/>
            <person name="Aury J-M."/>
            <person name="Barbe V."/>
            <person name="Couloux A."/>
            <person name="Labadie K."/>
            <person name="Pelletier E."/>
            <person name="Souciet J-L."/>
            <person name="Boekhout T."/>
            <person name="Gabaldon T."/>
            <person name="Wincker P."/>
            <person name="Dujon B."/>
        </authorList>
    </citation>
    <scope>NUCLEOTIDE SEQUENCE</scope>
    <source>
        <strain evidence="11">CBS 1993</strain>
    </source>
</reference>
<evidence type="ECO:0000256" key="3">
    <source>
        <dbReference type="ARBA" id="ARBA00022448"/>
    </source>
</evidence>
<feature type="transmembrane region" description="Helical" evidence="7">
    <location>
        <begin position="532"/>
        <end position="561"/>
    </location>
</feature>
<feature type="domain" description="CSC1/OSCA1-like cytosolic" evidence="10">
    <location>
        <begin position="188"/>
        <end position="382"/>
    </location>
</feature>
<evidence type="ECO:0000313" key="11">
    <source>
        <dbReference type="EMBL" id="CDK29821.1"/>
    </source>
</evidence>
<organism evidence="11 12">
    <name type="scientific">Kuraishia capsulata CBS 1993</name>
    <dbReference type="NCBI Taxonomy" id="1382522"/>
    <lineage>
        <taxon>Eukaryota</taxon>
        <taxon>Fungi</taxon>
        <taxon>Dikarya</taxon>
        <taxon>Ascomycota</taxon>
        <taxon>Saccharomycotina</taxon>
        <taxon>Pichiomycetes</taxon>
        <taxon>Pichiales</taxon>
        <taxon>Pichiaceae</taxon>
        <taxon>Kuraishia</taxon>
    </lineage>
</organism>
<evidence type="ECO:0000256" key="1">
    <source>
        <dbReference type="ARBA" id="ARBA00004141"/>
    </source>
</evidence>
<feature type="transmembrane region" description="Helical" evidence="7">
    <location>
        <begin position="673"/>
        <end position="693"/>
    </location>
</feature>
<dbReference type="GO" id="GO:0005886">
    <property type="term" value="C:plasma membrane"/>
    <property type="evidence" value="ECO:0007669"/>
    <property type="project" value="TreeGrafter"/>
</dbReference>
<evidence type="ECO:0000259" key="8">
    <source>
        <dbReference type="Pfam" id="PF02714"/>
    </source>
</evidence>
<evidence type="ECO:0000259" key="9">
    <source>
        <dbReference type="Pfam" id="PF13967"/>
    </source>
</evidence>